<evidence type="ECO:0000313" key="1">
    <source>
        <dbReference type="EMBL" id="EJW92985.1"/>
    </source>
</evidence>
<gene>
    <name evidence="1" type="ORF">EVA_18909</name>
</gene>
<name>J9BZJ0_9ZZZZ</name>
<dbReference type="AlphaFoldDB" id="J9BZJ0"/>
<comment type="caution">
    <text evidence="1">The sequence shown here is derived from an EMBL/GenBank/DDBJ whole genome shotgun (WGS) entry which is preliminary data.</text>
</comment>
<accession>J9BZJ0</accession>
<sequence length="35" mass="4051">MKTHDINLMGVTPLDFSMGSLLDPFFNRPIRQDSR</sequence>
<dbReference type="EMBL" id="AMCI01007225">
    <property type="protein sequence ID" value="EJW92985.1"/>
    <property type="molecule type" value="Genomic_DNA"/>
</dbReference>
<reference evidence="1" key="1">
    <citation type="journal article" date="2012" name="PLoS ONE">
        <title>Gene sets for utilization of primary and secondary nutrition supplies in the distal gut of endangered iberian lynx.</title>
        <authorList>
            <person name="Alcaide M."/>
            <person name="Messina E."/>
            <person name="Richter M."/>
            <person name="Bargiela R."/>
            <person name="Peplies J."/>
            <person name="Huws S.A."/>
            <person name="Newbold C.J."/>
            <person name="Golyshin P.N."/>
            <person name="Simon M.A."/>
            <person name="Lopez G."/>
            <person name="Yakimov M.M."/>
            <person name="Ferrer M."/>
        </authorList>
    </citation>
    <scope>NUCLEOTIDE SEQUENCE</scope>
</reference>
<protein>
    <submittedName>
        <fullName evidence="1">Uncharacterized protein</fullName>
    </submittedName>
</protein>
<organism evidence="1">
    <name type="scientific">gut metagenome</name>
    <dbReference type="NCBI Taxonomy" id="749906"/>
    <lineage>
        <taxon>unclassified sequences</taxon>
        <taxon>metagenomes</taxon>
        <taxon>organismal metagenomes</taxon>
    </lineage>
</organism>
<proteinExistence type="predicted"/>